<gene>
    <name evidence="3" type="ORF">SAMN04487990_10320</name>
</gene>
<feature type="compositionally biased region" description="Polar residues" evidence="2">
    <location>
        <begin position="152"/>
        <end position="161"/>
    </location>
</feature>
<feature type="region of interest" description="Disordered" evidence="2">
    <location>
        <begin position="141"/>
        <end position="178"/>
    </location>
</feature>
<evidence type="ECO:0000313" key="3">
    <source>
        <dbReference type="EMBL" id="SDZ84837.1"/>
    </source>
</evidence>
<accession>A0A1H3WCH7</accession>
<proteinExistence type="predicted"/>
<dbReference type="STRING" id="283786.SAMN04487990_10320"/>
<dbReference type="EMBL" id="FNQK01000003">
    <property type="protein sequence ID" value="SDZ84837.1"/>
    <property type="molecule type" value="Genomic_DNA"/>
</dbReference>
<protein>
    <submittedName>
        <fullName evidence="3">Uncharacterized protein</fullName>
    </submittedName>
</protein>
<sequence length="330" mass="37308">MNTSEFTYLLQNPAKVNAPQTDALKGIINTFPYFQSARALYLKGLKNADSFKYNQVLKTTAAYTTDRSILFDFITSDDFEQNKISEFIKHHKLDISDVFVATNTATKKTDSKGFSDEELQEEISNTTQVLDADFFQPVSKSEKEASAVEGNETATTDNVTAKKSADTDSPEKILNLGEPLKFNKNETHSFNEWLSLSKFSPIDRENEAVSQEKTSNKVEEAPIETEKKEENSESLDKAKKFELIEQFIAKKPKLKAPATGTSHHNIAQAQMIQPEALMTETLARIYVEQGNYKKAIQSYKILILKYPEKSGFFADQIKAIKQLQEQNNKQ</sequence>
<dbReference type="Proteomes" id="UP000198846">
    <property type="component" value="Unassembled WGS sequence"/>
</dbReference>
<reference evidence="3 4" key="1">
    <citation type="submission" date="2016-10" db="EMBL/GenBank/DDBJ databases">
        <authorList>
            <person name="de Groot N.N."/>
        </authorList>
    </citation>
    <scope>NUCLEOTIDE SEQUENCE [LARGE SCALE GENOMIC DNA]</scope>
    <source>
        <strain evidence="3 4">DSM 23842</strain>
    </source>
</reference>
<name>A0A1H3WCH7_BIZPA</name>
<feature type="repeat" description="TPR" evidence="1">
    <location>
        <begin position="276"/>
        <end position="309"/>
    </location>
</feature>
<evidence type="ECO:0000256" key="1">
    <source>
        <dbReference type="PROSITE-ProRule" id="PRU00339"/>
    </source>
</evidence>
<evidence type="ECO:0000313" key="4">
    <source>
        <dbReference type="Proteomes" id="UP000198846"/>
    </source>
</evidence>
<dbReference type="InterPro" id="IPR019734">
    <property type="entry name" value="TPR_rpt"/>
</dbReference>
<feature type="compositionally biased region" description="Basic and acidic residues" evidence="2">
    <location>
        <begin position="214"/>
        <end position="234"/>
    </location>
</feature>
<keyword evidence="1" id="KW-0802">TPR repeat</keyword>
<dbReference type="PROSITE" id="PS50005">
    <property type="entry name" value="TPR"/>
    <property type="match status" value="1"/>
</dbReference>
<keyword evidence="4" id="KW-1185">Reference proteome</keyword>
<feature type="region of interest" description="Disordered" evidence="2">
    <location>
        <begin position="205"/>
        <end position="234"/>
    </location>
</feature>
<dbReference type="OrthoDB" id="594666at2"/>
<dbReference type="AlphaFoldDB" id="A0A1H3WCH7"/>
<evidence type="ECO:0000256" key="2">
    <source>
        <dbReference type="SAM" id="MobiDB-lite"/>
    </source>
</evidence>
<dbReference type="RefSeq" id="WP_092132046.1">
    <property type="nucleotide sequence ID" value="NZ_FNQK01000003.1"/>
</dbReference>
<organism evidence="3 4">
    <name type="scientific">Bizionia paragorgiae</name>
    <dbReference type="NCBI Taxonomy" id="283786"/>
    <lineage>
        <taxon>Bacteria</taxon>
        <taxon>Pseudomonadati</taxon>
        <taxon>Bacteroidota</taxon>
        <taxon>Flavobacteriia</taxon>
        <taxon>Flavobacteriales</taxon>
        <taxon>Flavobacteriaceae</taxon>
        <taxon>Bizionia</taxon>
    </lineage>
</organism>